<dbReference type="InterPro" id="IPR002293">
    <property type="entry name" value="AA/rel_permease1"/>
</dbReference>
<dbReference type="Pfam" id="PF13520">
    <property type="entry name" value="AA_permease_2"/>
    <property type="match status" value="1"/>
</dbReference>
<organism evidence="8 9">
    <name type="scientific">Lachnoclostridium phocaeense</name>
    <dbReference type="NCBI Taxonomy" id="1871021"/>
    <lineage>
        <taxon>Bacteria</taxon>
        <taxon>Bacillati</taxon>
        <taxon>Bacillota</taxon>
        <taxon>Clostridia</taxon>
        <taxon>Lachnospirales</taxon>
        <taxon>Lachnospiraceae</taxon>
    </lineage>
</organism>
<feature type="transmembrane region" description="Helical" evidence="7">
    <location>
        <begin position="32"/>
        <end position="52"/>
    </location>
</feature>
<comment type="subcellular location">
    <subcellularLocation>
        <location evidence="1">Cell membrane</location>
        <topology evidence="1">Multi-pass membrane protein</topology>
    </subcellularLocation>
</comment>
<protein>
    <submittedName>
        <fullName evidence="8">APC family permease</fullName>
    </submittedName>
</protein>
<name>A0A921LDB3_9FIRM</name>
<dbReference type="OrthoDB" id="92719at2"/>
<feature type="transmembrane region" description="Helical" evidence="7">
    <location>
        <begin position="233"/>
        <end position="256"/>
    </location>
</feature>
<keyword evidence="4 7" id="KW-0812">Transmembrane</keyword>
<feature type="transmembrane region" description="Helical" evidence="7">
    <location>
        <begin position="405"/>
        <end position="430"/>
    </location>
</feature>
<feature type="transmembrane region" description="Helical" evidence="7">
    <location>
        <begin position="154"/>
        <end position="180"/>
    </location>
</feature>
<sequence>MKYKKISFKELVLMNVSALYGIRWIAKSTSDSFGLGLGAIPMWVIFMLIFFIPQALMCAELASAYPTDGGLNDWVKIAFGTKYGFLVSWMHWTALIFWYASFLTFLAINVSYMIGRPELADNKTFVLIMSLVVIWGLSFVSMRGMKLGKYFTSVGAFGSVIPTIFLIGMAILAIVVLKVAPSASEYTVATMTPKMNMNSLVAISGITFAYTGAEFTANFVSDMKNPQKDYPRAIMIAAGLICVLYVVGAVCMTMLLPTSEIFAYTGTLDALTKASELLGVPEILVQILALGIALSVLGALVLYIVQPVKMLFGYSEPGIFSEKFMKKNQYDVPEKAILFQAVLITVLLAGVNLFSAVETIYNVLVTMTALTSLFPYVLLFAAYIKIKREKEDKPELYQMTRNKKWGCFLGYSELVICGVAIVCSALPVMGTTSENIIYEIELIGGALFVVLSGLWLWKRSGLKNKKVGT</sequence>
<accession>A0A921LDB3</accession>
<evidence type="ECO:0000313" key="9">
    <source>
        <dbReference type="Proteomes" id="UP000769156"/>
    </source>
</evidence>
<dbReference type="Gene3D" id="1.20.1740.10">
    <property type="entry name" value="Amino acid/polyamine transporter I"/>
    <property type="match status" value="1"/>
</dbReference>
<dbReference type="EMBL" id="DYVY01000049">
    <property type="protein sequence ID" value="HJF93731.1"/>
    <property type="molecule type" value="Genomic_DNA"/>
</dbReference>
<feature type="transmembrane region" description="Helical" evidence="7">
    <location>
        <begin position="124"/>
        <end position="142"/>
    </location>
</feature>
<evidence type="ECO:0000256" key="4">
    <source>
        <dbReference type="ARBA" id="ARBA00022692"/>
    </source>
</evidence>
<proteinExistence type="predicted"/>
<reference evidence="8" key="1">
    <citation type="journal article" date="2021" name="PeerJ">
        <title>Extensive microbial diversity within the chicken gut microbiome revealed by metagenomics and culture.</title>
        <authorList>
            <person name="Gilroy R."/>
            <person name="Ravi A."/>
            <person name="Getino M."/>
            <person name="Pursley I."/>
            <person name="Horton D.L."/>
            <person name="Alikhan N.F."/>
            <person name="Baker D."/>
            <person name="Gharbi K."/>
            <person name="Hall N."/>
            <person name="Watson M."/>
            <person name="Adriaenssens E.M."/>
            <person name="Foster-Nyarko E."/>
            <person name="Jarju S."/>
            <person name="Secka A."/>
            <person name="Antonio M."/>
            <person name="Oren A."/>
            <person name="Chaudhuri R.R."/>
            <person name="La Ragione R."/>
            <person name="Hildebrand F."/>
            <person name="Pallen M.J."/>
        </authorList>
    </citation>
    <scope>NUCLEOTIDE SEQUENCE</scope>
    <source>
        <strain evidence="8">ChiSjej5B23-16112</strain>
    </source>
</reference>
<feature type="transmembrane region" description="Helical" evidence="7">
    <location>
        <begin position="283"/>
        <end position="305"/>
    </location>
</feature>
<evidence type="ECO:0000256" key="2">
    <source>
        <dbReference type="ARBA" id="ARBA00022448"/>
    </source>
</evidence>
<dbReference type="AlphaFoldDB" id="A0A921LDB3"/>
<reference evidence="8" key="2">
    <citation type="submission" date="2021-09" db="EMBL/GenBank/DDBJ databases">
        <authorList>
            <person name="Gilroy R."/>
        </authorList>
    </citation>
    <scope>NUCLEOTIDE SEQUENCE</scope>
    <source>
        <strain evidence="8">ChiSjej5B23-16112</strain>
    </source>
</reference>
<evidence type="ECO:0000256" key="7">
    <source>
        <dbReference type="SAM" id="Phobius"/>
    </source>
</evidence>
<dbReference type="GO" id="GO:0022857">
    <property type="term" value="F:transmembrane transporter activity"/>
    <property type="evidence" value="ECO:0007669"/>
    <property type="project" value="InterPro"/>
</dbReference>
<feature type="transmembrane region" description="Helical" evidence="7">
    <location>
        <begin position="92"/>
        <end position="112"/>
    </location>
</feature>
<keyword evidence="3" id="KW-1003">Cell membrane</keyword>
<evidence type="ECO:0000256" key="5">
    <source>
        <dbReference type="ARBA" id="ARBA00022989"/>
    </source>
</evidence>
<dbReference type="PANTHER" id="PTHR42770">
    <property type="entry name" value="AMINO ACID TRANSPORTER-RELATED"/>
    <property type="match status" value="1"/>
</dbReference>
<evidence type="ECO:0000256" key="3">
    <source>
        <dbReference type="ARBA" id="ARBA00022475"/>
    </source>
</evidence>
<dbReference type="PANTHER" id="PTHR42770:SF15">
    <property type="entry name" value="GLUTAMATE_GAMMA-AMINOBUTYRATE ANTIPORTER-RELATED"/>
    <property type="match status" value="1"/>
</dbReference>
<dbReference type="PIRSF" id="PIRSF006060">
    <property type="entry name" value="AA_transporter"/>
    <property type="match status" value="1"/>
</dbReference>
<dbReference type="InterPro" id="IPR050367">
    <property type="entry name" value="APC_superfamily"/>
</dbReference>
<comment type="caution">
    <text evidence="8">The sequence shown here is derived from an EMBL/GenBank/DDBJ whole genome shotgun (WGS) entry which is preliminary data.</text>
</comment>
<keyword evidence="5 7" id="KW-1133">Transmembrane helix</keyword>
<gene>
    <name evidence="8" type="ORF">K8V82_02960</name>
</gene>
<dbReference type="GO" id="GO:0005886">
    <property type="term" value="C:plasma membrane"/>
    <property type="evidence" value="ECO:0007669"/>
    <property type="project" value="UniProtKB-SubCell"/>
</dbReference>
<feature type="transmembrane region" description="Helical" evidence="7">
    <location>
        <begin position="336"/>
        <end position="354"/>
    </location>
</feature>
<keyword evidence="6 7" id="KW-0472">Membrane</keyword>
<evidence type="ECO:0000256" key="1">
    <source>
        <dbReference type="ARBA" id="ARBA00004651"/>
    </source>
</evidence>
<evidence type="ECO:0000313" key="8">
    <source>
        <dbReference type="EMBL" id="HJF93731.1"/>
    </source>
</evidence>
<feature type="transmembrane region" description="Helical" evidence="7">
    <location>
        <begin position="360"/>
        <end position="384"/>
    </location>
</feature>
<keyword evidence="2" id="KW-0813">Transport</keyword>
<feature type="transmembrane region" description="Helical" evidence="7">
    <location>
        <begin position="200"/>
        <end position="221"/>
    </location>
</feature>
<evidence type="ECO:0000256" key="6">
    <source>
        <dbReference type="ARBA" id="ARBA00023136"/>
    </source>
</evidence>
<feature type="transmembrane region" description="Helical" evidence="7">
    <location>
        <begin position="436"/>
        <end position="457"/>
    </location>
</feature>
<dbReference type="Proteomes" id="UP000769156">
    <property type="component" value="Unassembled WGS sequence"/>
</dbReference>